<accession>A0A191WIS4</accession>
<name>A0A191WIS4_9MICO</name>
<dbReference type="KEGG" id="agy:ATC03_16760"/>
<evidence type="ECO:0000313" key="3">
    <source>
        <dbReference type="EMBL" id="ANJ28117.1"/>
    </source>
</evidence>
<evidence type="ECO:0000313" key="4">
    <source>
        <dbReference type="Proteomes" id="UP000078437"/>
    </source>
</evidence>
<feature type="compositionally biased region" description="Basic and acidic residues" evidence="1">
    <location>
        <begin position="207"/>
        <end position="216"/>
    </location>
</feature>
<protein>
    <recommendedName>
        <fullName evidence="2">NrtR DNA-binding winged helix domain-containing protein</fullName>
    </recommendedName>
</protein>
<dbReference type="Proteomes" id="UP000078437">
    <property type="component" value="Chromosome"/>
</dbReference>
<dbReference type="InterPro" id="IPR036388">
    <property type="entry name" value="WH-like_DNA-bd_sf"/>
</dbReference>
<feature type="region of interest" description="Disordered" evidence="1">
    <location>
        <begin position="196"/>
        <end position="216"/>
    </location>
</feature>
<dbReference type="Pfam" id="PF21906">
    <property type="entry name" value="WHD_NrtR"/>
    <property type="match status" value="1"/>
</dbReference>
<dbReference type="PANTHER" id="PTHR43736">
    <property type="entry name" value="ADP-RIBOSE PYROPHOSPHATASE"/>
    <property type="match status" value="1"/>
</dbReference>
<sequence length="216" mass="23277">MNCQVQQRDSRGKALTDYPRPSVAVDTAVLTVPPGGALSVVAVTGDGDLRLPGTFLHEGETLAGAVARSLAEKAGITGIRPVQLHVFDAPDRDDRGWVLSVAHLAPVRMSQLADRARTELVPVADLPPMPFDHHAIIELAVAELRARHAEHPDPFGLLPEPTFTIRELHELHEAVAGRALPRDTFRRLMEPQLEPTGSLARGTVGKPAREFTKGGA</sequence>
<dbReference type="AlphaFoldDB" id="A0A191WIS4"/>
<organism evidence="3 4">
    <name type="scientific">Agromyces aureus</name>
    <dbReference type="NCBI Taxonomy" id="453304"/>
    <lineage>
        <taxon>Bacteria</taxon>
        <taxon>Bacillati</taxon>
        <taxon>Actinomycetota</taxon>
        <taxon>Actinomycetes</taxon>
        <taxon>Micrococcales</taxon>
        <taxon>Microbacteriaceae</taxon>
        <taxon>Agromyces</taxon>
    </lineage>
</organism>
<dbReference type="SUPFAM" id="SSF46785">
    <property type="entry name" value="Winged helix' DNA-binding domain"/>
    <property type="match status" value="1"/>
</dbReference>
<proteinExistence type="predicted"/>
<dbReference type="CDD" id="cd18873">
    <property type="entry name" value="NUDIX_NadM_like"/>
    <property type="match status" value="1"/>
</dbReference>
<dbReference type="InterPro" id="IPR036390">
    <property type="entry name" value="WH_DNA-bd_sf"/>
</dbReference>
<reference evidence="4" key="2">
    <citation type="submission" date="2016-01" db="EMBL/GenBank/DDBJ databases">
        <title>Complete genome sequence of Agromyces aureus AR33T and comparison with related organisms.</title>
        <authorList>
            <person name="Corretto E."/>
            <person name="Antonielli L."/>
            <person name="Sessitsch A."/>
            <person name="Brader G."/>
        </authorList>
    </citation>
    <scope>NUCLEOTIDE SEQUENCE [LARGE SCALE GENOMIC DNA]</scope>
    <source>
        <strain evidence="4">AR33</strain>
    </source>
</reference>
<dbReference type="SUPFAM" id="SSF55811">
    <property type="entry name" value="Nudix"/>
    <property type="match status" value="1"/>
</dbReference>
<reference evidence="3 4" key="1">
    <citation type="journal article" date="2016" name="Int. J. Syst. Evol. Microbiol.">
        <title>Agromyces aureus sp. nov., isolated from the rhizosphere of Salix caprea L. grown in a heavy-metal-contaminated soil.</title>
        <authorList>
            <person name="Corretto E."/>
            <person name="Antonielli L."/>
            <person name="Sessitsch A."/>
            <person name="Compant S."/>
            <person name="Gorfer M."/>
            <person name="Kuffner M."/>
            <person name="Brader G."/>
        </authorList>
    </citation>
    <scope>NUCLEOTIDE SEQUENCE [LARGE SCALE GENOMIC DNA]</scope>
    <source>
        <strain evidence="3 4">AR33</strain>
    </source>
</reference>
<dbReference type="STRING" id="453304.ATC03_16760"/>
<gene>
    <name evidence="3" type="ORF">ATC03_16760</name>
</gene>
<feature type="domain" description="NrtR DNA-binding winged helix" evidence="2">
    <location>
        <begin position="154"/>
        <end position="209"/>
    </location>
</feature>
<dbReference type="Gene3D" id="1.10.10.10">
    <property type="entry name" value="Winged helix-like DNA-binding domain superfamily/Winged helix DNA-binding domain"/>
    <property type="match status" value="1"/>
</dbReference>
<dbReference type="InterPro" id="IPR015797">
    <property type="entry name" value="NUDIX_hydrolase-like_dom_sf"/>
</dbReference>
<evidence type="ECO:0000256" key="1">
    <source>
        <dbReference type="SAM" id="MobiDB-lite"/>
    </source>
</evidence>
<evidence type="ECO:0000259" key="2">
    <source>
        <dbReference type="Pfam" id="PF21906"/>
    </source>
</evidence>
<dbReference type="PANTHER" id="PTHR43736:SF4">
    <property type="entry name" value="SLR1690 PROTEIN"/>
    <property type="match status" value="1"/>
</dbReference>
<keyword evidence="4" id="KW-1185">Reference proteome</keyword>
<dbReference type="EMBL" id="CP013979">
    <property type="protein sequence ID" value="ANJ28117.1"/>
    <property type="molecule type" value="Genomic_DNA"/>
</dbReference>
<dbReference type="Gene3D" id="3.90.79.10">
    <property type="entry name" value="Nucleoside Triphosphate Pyrophosphohydrolase"/>
    <property type="match status" value="1"/>
</dbReference>
<dbReference type="InterPro" id="IPR054105">
    <property type="entry name" value="WHD_NrtR"/>
</dbReference>